<keyword evidence="3" id="KW-1185">Reference proteome</keyword>
<dbReference type="InterPro" id="IPR007278">
    <property type="entry name" value="DUF397"/>
</dbReference>
<proteinExistence type="predicted"/>
<accession>A0A840WL46</accession>
<gene>
    <name evidence="2" type="ORF">HNR07_001965</name>
</gene>
<organism evidence="2 3">
    <name type="scientific">Nocardiopsis metallicus</name>
    <dbReference type="NCBI Taxonomy" id="179819"/>
    <lineage>
        <taxon>Bacteria</taxon>
        <taxon>Bacillati</taxon>
        <taxon>Actinomycetota</taxon>
        <taxon>Actinomycetes</taxon>
        <taxon>Streptosporangiales</taxon>
        <taxon>Nocardiopsidaceae</taxon>
        <taxon>Nocardiopsis</taxon>
    </lineage>
</organism>
<sequence>MAEWFKSSYSGGDNNCVEVAHNPWHTAIYTNDRGACVEVSEGPITGIRDTKNRELGALFFEALEWRAFLSPNQHSVR</sequence>
<dbReference type="AlphaFoldDB" id="A0A840WL46"/>
<evidence type="ECO:0000313" key="2">
    <source>
        <dbReference type="EMBL" id="MBB5490828.1"/>
    </source>
</evidence>
<evidence type="ECO:0000313" key="3">
    <source>
        <dbReference type="Proteomes" id="UP000579647"/>
    </source>
</evidence>
<dbReference type="Proteomes" id="UP000579647">
    <property type="component" value="Unassembled WGS sequence"/>
</dbReference>
<feature type="domain" description="DUF397" evidence="1">
    <location>
        <begin position="24"/>
        <end position="70"/>
    </location>
</feature>
<dbReference type="RefSeq" id="WP_184364456.1">
    <property type="nucleotide sequence ID" value="NZ_BAAAKM010000042.1"/>
</dbReference>
<protein>
    <recommendedName>
        <fullName evidence="1">DUF397 domain-containing protein</fullName>
    </recommendedName>
</protein>
<name>A0A840WL46_9ACTN</name>
<evidence type="ECO:0000259" key="1">
    <source>
        <dbReference type="Pfam" id="PF04149"/>
    </source>
</evidence>
<reference evidence="2 3" key="1">
    <citation type="submission" date="2020-08" db="EMBL/GenBank/DDBJ databases">
        <title>Sequencing the genomes of 1000 actinobacteria strains.</title>
        <authorList>
            <person name="Klenk H.-P."/>
        </authorList>
    </citation>
    <scope>NUCLEOTIDE SEQUENCE [LARGE SCALE GENOMIC DNA]</scope>
    <source>
        <strain evidence="2 3">DSM 44598</strain>
    </source>
</reference>
<feature type="domain" description="DUF397" evidence="1">
    <location>
        <begin position="2"/>
        <end position="23"/>
    </location>
</feature>
<comment type="caution">
    <text evidence="2">The sequence shown here is derived from an EMBL/GenBank/DDBJ whole genome shotgun (WGS) entry which is preliminary data.</text>
</comment>
<dbReference type="EMBL" id="JACHDO010000001">
    <property type="protein sequence ID" value="MBB5490828.1"/>
    <property type="molecule type" value="Genomic_DNA"/>
</dbReference>
<dbReference type="Pfam" id="PF04149">
    <property type="entry name" value="DUF397"/>
    <property type="match status" value="2"/>
</dbReference>